<gene>
    <name evidence="1" type="ORF">TL16_g06550</name>
</gene>
<dbReference type="Proteomes" id="UP001162640">
    <property type="component" value="Unassembled WGS sequence"/>
</dbReference>
<dbReference type="Gene3D" id="3.30.40.10">
    <property type="entry name" value="Zinc/RING finger domain, C3HC4 (zinc finger)"/>
    <property type="match status" value="1"/>
</dbReference>
<dbReference type="AlphaFoldDB" id="A0A9W7EE66"/>
<sequence length="99" mass="11304">MICRYCTQKLMTRSQPCPICRKPISSFDVGVYCESLGARGLWLTSNKDPMQLASGKGFNEYFQKQFNGNEGPYLRWKEVFDVLEIVGGMGCHHNVRVHV</sequence>
<accession>A0A9W7EE66</accession>
<organism evidence="1 2">
    <name type="scientific">Triparma laevis f. inornata</name>
    <dbReference type="NCBI Taxonomy" id="1714386"/>
    <lineage>
        <taxon>Eukaryota</taxon>
        <taxon>Sar</taxon>
        <taxon>Stramenopiles</taxon>
        <taxon>Ochrophyta</taxon>
        <taxon>Bolidophyceae</taxon>
        <taxon>Parmales</taxon>
        <taxon>Triparmaceae</taxon>
        <taxon>Triparma</taxon>
    </lineage>
</organism>
<evidence type="ECO:0000313" key="1">
    <source>
        <dbReference type="EMBL" id="GMH74765.1"/>
    </source>
</evidence>
<reference evidence="2" key="1">
    <citation type="journal article" date="2023" name="Commun. Biol.">
        <title>Genome analysis of Parmales, the sister group of diatoms, reveals the evolutionary specialization of diatoms from phago-mixotrophs to photoautotrophs.</title>
        <authorList>
            <person name="Ban H."/>
            <person name="Sato S."/>
            <person name="Yoshikawa S."/>
            <person name="Yamada K."/>
            <person name="Nakamura Y."/>
            <person name="Ichinomiya M."/>
            <person name="Sato N."/>
            <person name="Blanc-Mathieu R."/>
            <person name="Endo H."/>
            <person name="Kuwata A."/>
            <person name="Ogata H."/>
        </authorList>
    </citation>
    <scope>NUCLEOTIDE SEQUENCE [LARGE SCALE GENOMIC DNA]</scope>
</reference>
<protein>
    <submittedName>
        <fullName evidence="1">Uncharacterized protein</fullName>
    </submittedName>
</protein>
<name>A0A9W7EE66_9STRA</name>
<dbReference type="EMBL" id="BLQM01000199">
    <property type="protein sequence ID" value="GMH74765.1"/>
    <property type="molecule type" value="Genomic_DNA"/>
</dbReference>
<evidence type="ECO:0000313" key="2">
    <source>
        <dbReference type="Proteomes" id="UP001162640"/>
    </source>
</evidence>
<proteinExistence type="predicted"/>
<dbReference type="InterPro" id="IPR013083">
    <property type="entry name" value="Znf_RING/FYVE/PHD"/>
</dbReference>
<comment type="caution">
    <text evidence="1">The sequence shown here is derived from an EMBL/GenBank/DDBJ whole genome shotgun (WGS) entry which is preliminary data.</text>
</comment>